<evidence type="ECO:0000313" key="9">
    <source>
        <dbReference type="EMBL" id="VTJ79634.1"/>
    </source>
</evidence>
<accession>A0A5E4CCF3</accession>
<dbReference type="AlphaFoldDB" id="A0A5E4CCF3"/>
<keyword evidence="3" id="KW-0808">Transferase</keyword>
<name>A0A5E4CCF3_MARMO</name>
<keyword evidence="10" id="KW-1185">Reference proteome</keyword>
<proteinExistence type="predicted"/>
<evidence type="ECO:0000259" key="7">
    <source>
        <dbReference type="PROSITE" id="PS50011"/>
    </source>
</evidence>
<dbReference type="InterPro" id="IPR011009">
    <property type="entry name" value="Kinase-like_dom_sf"/>
</dbReference>
<organism evidence="9 10">
    <name type="scientific">Marmota monax</name>
    <name type="common">Woodchuck</name>
    <dbReference type="NCBI Taxonomy" id="9995"/>
    <lineage>
        <taxon>Eukaryota</taxon>
        <taxon>Metazoa</taxon>
        <taxon>Chordata</taxon>
        <taxon>Craniata</taxon>
        <taxon>Vertebrata</taxon>
        <taxon>Euteleostomi</taxon>
        <taxon>Mammalia</taxon>
        <taxon>Eutheria</taxon>
        <taxon>Euarchontoglires</taxon>
        <taxon>Glires</taxon>
        <taxon>Rodentia</taxon>
        <taxon>Sciuromorpha</taxon>
        <taxon>Sciuridae</taxon>
        <taxon>Xerinae</taxon>
        <taxon>Marmotini</taxon>
        <taxon>Marmota</taxon>
    </lineage>
</organism>
<dbReference type="PANTHER" id="PTHR24346">
    <property type="entry name" value="MAP/MICROTUBULE AFFINITY-REGULATING KINASE"/>
    <property type="match status" value="1"/>
</dbReference>
<gene>
    <name evidence="8" type="ORF">GHT09_003546</name>
    <name evidence="9" type="ORF">MONAX_5E022511</name>
</gene>
<dbReference type="GO" id="GO:0005737">
    <property type="term" value="C:cytoplasm"/>
    <property type="evidence" value="ECO:0007669"/>
    <property type="project" value="TreeGrafter"/>
</dbReference>
<dbReference type="PROSITE" id="PS50011">
    <property type="entry name" value="PROTEIN_KINASE_DOM"/>
    <property type="match status" value="1"/>
</dbReference>
<dbReference type="PANTHER" id="PTHR24346:SF82">
    <property type="entry name" value="KP78A-RELATED"/>
    <property type="match status" value="1"/>
</dbReference>
<keyword evidence="6" id="KW-0067">ATP-binding</keyword>
<protein>
    <recommendedName>
        <fullName evidence="1">non-specific serine/threonine protein kinase</fullName>
        <ecNumber evidence="1">2.7.11.1</ecNumber>
    </recommendedName>
</protein>
<evidence type="ECO:0000256" key="4">
    <source>
        <dbReference type="ARBA" id="ARBA00022741"/>
    </source>
</evidence>
<keyword evidence="2" id="KW-0723">Serine/threonine-protein kinase</keyword>
<dbReference type="EC" id="2.7.11.1" evidence="1"/>
<dbReference type="InterPro" id="IPR000719">
    <property type="entry name" value="Prot_kinase_dom"/>
</dbReference>
<evidence type="ECO:0000256" key="3">
    <source>
        <dbReference type="ARBA" id="ARBA00022679"/>
    </source>
</evidence>
<dbReference type="GO" id="GO:0004674">
    <property type="term" value="F:protein serine/threonine kinase activity"/>
    <property type="evidence" value="ECO:0007669"/>
    <property type="project" value="UniProtKB-KW"/>
</dbReference>
<evidence type="ECO:0000256" key="6">
    <source>
        <dbReference type="ARBA" id="ARBA00022840"/>
    </source>
</evidence>
<dbReference type="SUPFAM" id="SSF56112">
    <property type="entry name" value="Protein kinase-like (PK-like)"/>
    <property type="match status" value="1"/>
</dbReference>
<dbReference type="Pfam" id="PF00069">
    <property type="entry name" value="Pkinase"/>
    <property type="match status" value="1"/>
</dbReference>
<dbReference type="EMBL" id="CABDUW010001208">
    <property type="protein sequence ID" value="VTJ79634.1"/>
    <property type="molecule type" value="Genomic_DNA"/>
</dbReference>
<dbReference type="EMBL" id="WJEC01000188">
    <property type="protein sequence ID" value="KAF7484891.1"/>
    <property type="molecule type" value="Genomic_DNA"/>
</dbReference>
<evidence type="ECO:0000313" key="8">
    <source>
        <dbReference type="EMBL" id="KAF7484891.1"/>
    </source>
</evidence>
<dbReference type="Gene3D" id="1.10.510.10">
    <property type="entry name" value="Transferase(Phosphotransferase) domain 1"/>
    <property type="match status" value="1"/>
</dbReference>
<dbReference type="Proteomes" id="UP000662637">
    <property type="component" value="Unassembled WGS sequence"/>
</dbReference>
<feature type="domain" description="Protein kinase" evidence="7">
    <location>
        <begin position="1"/>
        <end position="63"/>
    </location>
</feature>
<evidence type="ECO:0000256" key="5">
    <source>
        <dbReference type="ARBA" id="ARBA00022777"/>
    </source>
</evidence>
<evidence type="ECO:0000256" key="1">
    <source>
        <dbReference type="ARBA" id="ARBA00012513"/>
    </source>
</evidence>
<reference evidence="9 10" key="1">
    <citation type="submission" date="2019-04" db="EMBL/GenBank/DDBJ databases">
        <authorList>
            <person name="Alioto T."/>
            <person name="Alioto T."/>
        </authorList>
    </citation>
    <scope>NUCLEOTIDE SEQUENCE [LARGE SCALE GENOMIC DNA]</scope>
</reference>
<dbReference type="GO" id="GO:0005524">
    <property type="term" value="F:ATP binding"/>
    <property type="evidence" value="ECO:0007669"/>
    <property type="project" value="UniProtKB-KW"/>
</dbReference>
<sequence>MGHAGGGRLWDCIPSDGMQEEDAYRLFRQIMSAMQYCHKQGIMHFDLKPENTMAAMLNSSTLG</sequence>
<keyword evidence="5" id="KW-0418">Kinase</keyword>
<evidence type="ECO:0000313" key="10">
    <source>
        <dbReference type="Proteomes" id="UP000335636"/>
    </source>
</evidence>
<dbReference type="GO" id="GO:0035556">
    <property type="term" value="P:intracellular signal transduction"/>
    <property type="evidence" value="ECO:0007669"/>
    <property type="project" value="TreeGrafter"/>
</dbReference>
<dbReference type="Proteomes" id="UP000335636">
    <property type="component" value="Unassembled WGS sequence"/>
</dbReference>
<evidence type="ECO:0000256" key="2">
    <source>
        <dbReference type="ARBA" id="ARBA00022527"/>
    </source>
</evidence>
<reference evidence="8" key="2">
    <citation type="submission" date="2020-08" db="EMBL/GenBank/DDBJ databases">
        <authorList>
            <person name="Shumante A."/>
            <person name="Zimin A.V."/>
            <person name="Puiu D."/>
            <person name="Salzberg S.L."/>
        </authorList>
    </citation>
    <scope>NUCLEOTIDE SEQUENCE</scope>
    <source>
        <strain evidence="8">WC2-LM</strain>
        <tissue evidence="8">Liver</tissue>
    </source>
</reference>
<keyword evidence="4" id="KW-0547">Nucleotide-binding</keyword>